<dbReference type="InterPro" id="IPR018499">
    <property type="entry name" value="Tetraspanin/Peripherin"/>
</dbReference>
<feature type="transmembrane region" description="Helical" evidence="19">
    <location>
        <begin position="57"/>
        <end position="85"/>
    </location>
</feature>
<evidence type="ECO:0000256" key="2">
    <source>
        <dbReference type="ARBA" id="ARBA00004123"/>
    </source>
</evidence>
<evidence type="ECO:0000256" key="17">
    <source>
        <dbReference type="ARBA" id="ARBA00039666"/>
    </source>
</evidence>
<gene>
    <name evidence="20" type="ORF">TCMB3V08_LOCUS5462</name>
</gene>
<dbReference type="GO" id="GO:0005737">
    <property type="term" value="C:cytoplasm"/>
    <property type="evidence" value="ECO:0007669"/>
    <property type="project" value="UniProtKB-SubCell"/>
</dbReference>
<keyword evidence="11" id="KW-0460">Magnesium</keyword>
<keyword evidence="12 19" id="KW-1133">Transmembrane helix</keyword>
<dbReference type="GO" id="GO:0016791">
    <property type="term" value="F:phosphatase activity"/>
    <property type="evidence" value="ECO:0007669"/>
    <property type="project" value="InterPro"/>
</dbReference>
<keyword evidence="14" id="KW-0539">Nucleus</keyword>
<dbReference type="Gene3D" id="3.40.50.1000">
    <property type="entry name" value="HAD superfamily/HAD-like"/>
    <property type="match status" value="2"/>
</dbReference>
<evidence type="ECO:0000256" key="19">
    <source>
        <dbReference type="SAM" id="Phobius"/>
    </source>
</evidence>
<dbReference type="PANTHER" id="PTHR19288:SF46">
    <property type="entry name" value="HALOACID DEHALOGENASE-LIKE HYDROLASE DOMAIN-CONTAINING PROTEIN 2"/>
    <property type="match status" value="1"/>
</dbReference>
<evidence type="ECO:0000256" key="14">
    <source>
        <dbReference type="ARBA" id="ARBA00023242"/>
    </source>
</evidence>
<keyword evidence="8 19" id="KW-0812">Transmembrane</keyword>
<dbReference type="FunFam" id="3.40.50.1000:FF:000051">
    <property type="entry name" value="Phospholysine phosphohistidine inorganic pyrophosphate phosphatase"/>
    <property type="match status" value="1"/>
</dbReference>
<dbReference type="PRINTS" id="PR00259">
    <property type="entry name" value="TMFOUR"/>
</dbReference>
<reference evidence="20" key="1">
    <citation type="submission" date="2020-11" db="EMBL/GenBank/DDBJ databases">
        <authorList>
            <person name="Tran Van P."/>
        </authorList>
    </citation>
    <scope>NUCLEOTIDE SEQUENCE</scope>
</reference>
<comment type="cofactor">
    <cofactor evidence="1">
        <name>Mg(2+)</name>
        <dbReference type="ChEBI" id="CHEBI:18420"/>
    </cofactor>
</comment>
<comment type="function">
    <text evidence="15">Phosphatase that hydrolyzes imidodiphosphate, 3-phosphohistidine and 6-phospholysine. Has broad substrate specificity and can also hydrolyze inorganic diphosphate, but with lower efficiency.</text>
</comment>
<dbReference type="PANTHER" id="PTHR19288">
    <property type="entry name" value="4-NITROPHENYLPHOSPHATASE-RELATED"/>
    <property type="match status" value="1"/>
</dbReference>
<organism evidence="20">
    <name type="scientific">Timema californicum</name>
    <name type="common">California timema</name>
    <name type="synonym">Walking stick</name>
    <dbReference type="NCBI Taxonomy" id="61474"/>
    <lineage>
        <taxon>Eukaryota</taxon>
        <taxon>Metazoa</taxon>
        <taxon>Ecdysozoa</taxon>
        <taxon>Arthropoda</taxon>
        <taxon>Hexapoda</taxon>
        <taxon>Insecta</taxon>
        <taxon>Pterygota</taxon>
        <taxon>Neoptera</taxon>
        <taxon>Polyneoptera</taxon>
        <taxon>Phasmatodea</taxon>
        <taxon>Timematodea</taxon>
        <taxon>Timematoidea</taxon>
        <taxon>Timematidae</taxon>
        <taxon>Timema</taxon>
    </lineage>
</organism>
<protein>
    <recommendedName>
        <fullName evidence="17">Haloacid dehalogenase-like hydrolase domain-containing protein 2</fullName>
        <ecNumber evidence="6">3.6.1.1</ecNumber>
    </recommendedName>
    <alternativeName>
        <fullName evidence="16">Phospholysine phosphohistidine inorganic pyrophosphate phosphatase</fullName>
    </alternativeName>
</protein>
<dbReference type="EC" id="3.6.1.1" evidence="6"/>
<evidence type="ECO:0000256" key="13">
    <source>
        <dbReference type="ARBA" id="ARBA00023136"/>
    </source>
</evidence>
<keyword evidence="10" id="KW-0378">Hydrolase</keyword>
<evidence type="ECO:0000256" key="9">
    <source>
        <dbReference type="ARBA" id="ARBA00022723"/>
    </source>
</evidence>
<evidence type="ECO:0000256" key="16">
    <source>
        <dbReference type="ARBA" id="ARBA00039357"/>
    </source>
</evidence>
<dbReference type="SUPFAM" id="SSF56784">
    <property type="entry name" value="HAD-like"/>
    <property type="match status" value="1"/>
</dbReference>
<comment type="subcellular location">
    <subcellularLocation>
        <location evidence="4">Cytoplasm</location>
    </subcellularLocation>
    <subcellularLocation>
        <location evidence="3">Membrane</location>
        <topology evidence="3">Multi-pass membrane protein</topology>
    </subcellularLocation>
    <subcellularLocation>
        <location evidence="2">Nucleus</location>
    </subcellularLocation>
</comment>
<evidence type="ECO:0000256" key="18">
    <source>
        <dbReference type="ARBA" id="ARBA00047820"/>
    </source>
</evidence>
<dbReference type="InterPro" id="IPR006357">
    <property type="entry name" value="HAD-SF_hydro_IIA"/>
</dbReference>
<evidence type="ECO:0000256" key="8">
    <source>
        <dbReference type="ARBA" id="ARBA00022692"/>
    </source>
</evidence>
<evidence type="ECO:0000256" key="3">
    <source>
        <dbReference type="ARBA" id="ARBA00004141"/>
    </source>
</evidence>
<dbReference type="GO" id="GO:0005634">
    <property type="term" value="C:nucleus"/>
    <property type="evidence" value="ECO:0007669"/>
    <property type="project" value="UniProtKB-SubCell"/>
</dbReference>
<evidence type="ECO:0000256" key="11">
    <source>
        <dbReference type="ARBA" id="ARBA00022842"/>
    </source>
</evidence>
<dbReference type="InterPro" id="IPR036412">
    <property type="entry name" value="HAD-like_sf"/>
</dbReference>
<evidence type="ECO:0000256" key="15">
    <source>
        <dbReference type="ARBA" id="ARBA00037258"/>
    </source>
</evidence>
<dbReference type="Pfam" id="PF13344">
    <property type="entry name" value="Hydrolase_6"/>
    <property type="match status" value="1"/>
</dbReference>
<dbReference type="InterPro" id="IPR023214">
    <property type="entry name" value="HAD_sf"/>
</dbReference>
<feature type="transmembrane region" description="Helical" evidence="19">
    <location>
        <begin position="20"/>
        <end position="45"/>
    </location>
</feature>
<evidence type="ECO:0000256" key="6">
    <source>
        <dbReference type="ARBA" id="ARBA00012146"/>
    </source>
</evidence>
<evidence type="ECO:0000256" key="5">
    <source>
        <dbReference type="ARBA" id="ARBA00007958"/>
    </source>
</evidence>
<keyword evidence="9" id="KW-0479">Metal-binding</keyword>
<sequence length="583" mass="63112">MGMGRGYGQEMDGCGQCMKYSMFIANFIIFIGGVVVLSIGVWTIVDKSFINELLGTNLFIGAVYILIATGALVAFIAFFGCLGAAKEIKCMLLMYFMIVFIIFVTMLVGGILGYVFKEKVQVTMEQEMQSSLKMYATDPDIQKAWDVTQTKLHCCGVVGSTDWTNIRGTPPDSCCKESNTGSILKCIAVPLNLNTKGCLNVTTAFVKDHATIIGGAGIGVACLMVLCQNETTSIPTALPLSWLPYVVAHPAHVARDSGRLFVGSFWSNDVISSGEKPPPVHPTEIRTSISPSSVVERNTTSALANYATEAGIEVIEEKKPPPVHSTEVRTSISPSSAVEQLNTTNASANYATEAGHLVLYRLRQSNIPIKFVTNTTKESRSCLHERLVQMGFDIEPQEIWTSLWAARDLVTARNLRPLLMLDDSAMEDFVGLSGREGEYDSVVVGLAPEKFNYSELNKAFRVLLGGVPLIAIHESRYFKQTDGLVLGPGPFVKGLEYAAGCKAEVLGKPNPAFFKSALGDIDPSEAVMIGDDVAIDIQGAMILGMKGILLQTGKYRPGDENKIVPAPTIVCTDFSQAVDILLK</sequence>
<dbReference type="Pfam" id="PF00335">
    <property type="entry name" value="Tetraspanin"/>
    <property type="match status" value="1"/>
</dbReference>
<dbReference type="AlphaFoldDB" id="A0A7R9J5M6"/>
<proteinExistence type="inferred from homology"/>
<comment type="similarity">
    <text evidence="5">Belongs to the HAD-like hydrolase superfamily.</text>
</comment>
<dbReference type="GO" id="GO:0016020">
    <property type="term" value="C:membrane"/>
    <property type="evidence" value="ECO:0007669"/>
    <property type="project" value="UniProtKB-SubCell"/>
</dbReference>
<evidence type="ECO:0000256" key="1">
    <source>
        <dbReference type="ARBA" id="ARBA00001946"/>
    </source>
</evidence>
<keyword evidence="13 19" id="KW-0472">Membrane</keyword>
<evidence type="ECO:0000256" key="10">
    <source>
        <dbReference type="ARBA" id="ARBA00022801"/>
    </source>
</evidence>
<evidence type="ECO:0000256" key="4">
    <source>
        <dbReference type="ARBA" id="ARBA00004496"/>
    </source>
</evidence>
<evidence type="ECO:0000313" key="20">
    <source>
        <dbReference type="EMBL" id="CAD7572818.1"/>
    </source>
</evidence>
<feature type="transmembrane region" description="Helical" evidence="19">
    <location>
        <begin position="92"/>
        <end position="116"/>
    </location>
</feature>
<evidence type="ECO:0000256" key="12">
    <source>
        <dbReference type="ARBA" id="ARBA00022989"/>
    </source>
</evidence>
<accession>A0A7R9J5M6</accession>
<dbReference type="InterPro" id="IPR006439">
    <property type="entry name" value="HAD-SF_hydro_IA"/>
</dbReference>
<keyword evidence="7" id="KW-0963">Cytoplasm</keyword>
<dbReference type="Pfam" id="PF13242">
    <property type="entry name" value="Hydrolase_like"/>
    <property type="match status" value="1"/>
</dbReference>
<comment type="catalytic activity">
    <reaction evidence="18">
        <text>diphosphate + H2O = 2 phosphate + H(+)</text>
        <dbReference type="Rhea" id="RHEA:24576"/>
        <dbReference type="ChEBI" id="CHEBI:15377"/>
        <dbReference type="ChEBI" id="CHEBI:15378"/>
        <dbReference type="ChEBI" id="CHEBI:33019"/>
        <dbReference type="ChEBI" id="CHEBI:43474"/>
        <dbReference type="EC" id="3.6.1.1"/>
    </reaction>
</comment>
<dbReference type="InterPro" id="IPR008952">
    <property type="entry name" value="Tetraspanin_EC2_sf"/>
</dbReference>
<evidence type="ECO:0000256" key="7">
    <source>
        <dbReference type="ARBA" id="ARBA00022490"/>
    </source>
</evidence>
<dbReference type="GO" id="GO:0004427">
    <property type="term" value="F:inorganic diphosphate phosphatase activity"/>
    <property type="evidence" value="ECO:0007669"/>
    <property type="project" value="UniProtKB-EC"/>
</dbReference>
<dbReference type="Gene3D" id="1.10.1450.10">
    <property type="entry name" value="Tetraspanin"/>
    <property type="match status" value="1"/>
</dbReference>
<dbReference type="NCBIfam" id="TIGR01549">
    <property type="entry name" value="HAD-SF-IA-v1"/>
    <property type="match status" value="1"/>
</dbReference>
<dbReference type="EMBL" id="OE181238">
    <property type="protein sequence ID" value="CAD7572818.1"/>
    <property type="molecule type" value="Genomic_DNA"/>
</dbReference>
<dbReference type="CDD" id="cd03127">
    <property type="entry name" value="tetraspanin_LEL"/>
    <property type="match status" value="1"/>
</dbReference>
<dbReference type="InterPro" id="IPR006355">
    <property type="entry name" value="LHPP/HDHD2"/>
</dbReference>
<dbReference type="NCBIfam" id="TIGR01458">
    <property type="entry name" value="HAD-SF-IIA-hyp3"/>
    <property type="match status" value="1"/>
</dbReference>
<dbReference type="GO" id="GO:0046872">
    <property type="term" value="F:metal ion binding"/>
    <property type="evidence" value="ECO:0007669"/>
    <property type="project" value="UniProtKB-KW"/>
</dbReference>
<name>A0A7R9J5M6_TIMCA</name>
<dbReference type="SUPFAM" id="SSF48652">
    <property type="entry name" value="Tetraspanin"/>
    <property type="match status" value="1"/>
</dbReference>